<dbReference type="OrthoDB" id="10066125at2759"/>
<dbReference type="Proteomes" id="UP000664169">
    <property type="component" value="Unassembled WGS sequence"/>
</dbReference>
<feature type="compositionally biased region" description="Basic and acidic residues" evidence="1">
    <location>
        <begin position="166"/>
        <end position="176"/>
    </location>
</feature>
<keyword evidence="3" id="KW-1185">Reference proteome</keyword>
<dbReference type="AlphaFoldDB" id="A0A8H3F0Y2"/>
<feature type="region of interest" description="Disordered" evidence="1">
    <location>
        <begin position="1"/>
        <end position="36"/>
    </location>
</feature>
<evidence type="ECO:0000256" key="1">
    <source>
        <dbReference type="SAM" id="MobiDB-lite"/>
    </source>
</evidence>
<sequence length="280" mass="32491">MEEVVAIKWQSATPMPSHARRTKDPQWERKQQQREYRVAARREKRLRKADEKKQRKLNATILRRMTRNPEKYSKNASRNRIRACEAERRKIREAAMQQVRDLAAKHDPTGEMFNIGPVIVTEDGKARSEDAAKRWLAKQAKKIRAQAGEQQQTEENSNPTPAIEGDVEKAAKKEPIAKPQSEPKQPKDVLERPKPHIPDGIKLPSGEENWLTLWDLTDAEIEGRLARAKRKAAAQRKALRHAQQAGKVERRIARDEKRKIYRQLKETWKSIKGKSLHSDY</sequence>
<proteinExistence type="predicted"/>
<feature type="region of interest" description="Disordered" evidence="1">
    <location>
        <begin position="142"/>
        <end position="204"/>
    </location>
</feature>
<accession>A0A8H3F0Y2</accession>
<feature type="compositionally biased region" description="Basic and acidic residues" evidence="1">
    <location>
        <begin position="184"/>
        <end position="199"/>
    </location>
</feature>
<evidence type="ECO:0000313" key="3">
    <source>
        <dbReference type="Proteomes" id="UP000664169"/>
    </source>
</evidence>
<comment type="caution">
    <text evidence="2">The sequence shown here is derived from an EMBL/GenBank/DDBJ whole genome shotgun (WGS) entry which is preliminary data.</text>
</comment>
<evidence type="ECO:0000313" key="2">
    <source>
        <dbReference type="EMBL" id="CAF9916287.1"/>
    </source>
</evidence>
<reference evidence="2" key="1">
    <citation type="submission" date="2021-03" db="EMBL/GenBank/DDBJ databases">
        <authorList>
            <person name="Tagirdzhanova G."/>
        </authorList>
    </citation>
    <scope>NUCLEOTIDE SEQUENCE</scope>
</reference>
<protein>
    <submittedName>
        <fullName evidence="2">Uncharacterized protein</fullName>
    </submittedName>
</protein>
<feature type="compositionally biased region" description="Basic and acidic residues" evidence="1">
    <location>
        <begin position="22"/>
        <end position="36"/>
    </location>
</feature>
<organism evidence="2 3">
    <name type="scientific">Gomphillus americanus</name>
    <dbReference type="NCBI Taxonomy" id="1940652"/>
    <lineage>
        <taxon>Eukaryota</taxon>
        <taxon>Fungi</taxon>
        <taxon>Dikarya</taxon>
        <taxon>Ascomycota</taxon>
        <taxon>Pezizomycotina</taxon>
        <taxon>Lecanoromycetes</taxon>
        <taxon>OSLEUM clade</taxon>
        <taxon>Ostropomycetidae</taxon>
        <taxon>Ostropales</taxon>
        <taxon>Graphidaceae</taxon>
        <taxon>Gomphilloideae</taxon>
        <taxon>Gomphillus</taxon>
    </lineage>
</organism>
<dbReference type="EMBL" id="CAJPDQ010000011">
    <property type="protein sequence ID" value="CAF9916287.1"/>
    <property type="molecule type" value="Genomic_DNA"/>
</dbReference>
<name>A0A8H3F0Y2_9LECA</name>
<gene>
    <name evidence="2" type="ORF">GOMPHAMPRED_000948</name>
</gene>
<feature type="compositionally biased region" description="Polar residues" evidence="1">
    <location>
        <begin position="148"/>
        <end position="160"/>
    </location>
</feature>